<evidence type="ECO:0000313" key="1">
    <source>
        <dbReference type="EMBL" id="EID55768.1"/>
    </source>
</evidence>
<protein>
    <recommendedName>
        <fullName evidence="3">Knr4/Smi1-like domain-containing protein</fullName>
    </recommendedName>
</protein>
<organism evidence="1 2">
    <name type="scientific">Saccharomonospora xinjiangensis XJ-54</name>
    <dbReference type="NCBI Taxonomy" id="882086"/>
    <lineage>
        <taxon>Bacteria</taxon>
        <taxon>Bacillati</taxon>
        <taxon>Actinomycetota</taxon>
        <taxon>Actinomycetes</taxon>
        <taxon>Pseudonocardiales</taxon>
        <taxon>Pseudonocardiaceae</taxon>
        <taxon>Saccharomonospora</taxon>
    </lineage>
</organism>
<proteinExistence type="predicted"/>
<accession>I0V6L5</accession>
<dbReference type="EMBL" id="JH636049">
    <property type="protein sequence ID" value="EID55768.1"/>
    <property type="molecule type" value="Genomic_DNA"/>
</dbReference>
<sequence>MPLCERNVRDIVEFTGPYAPVFWSISWETIENRIGHALPSDYRKICDLVPPGKFSDFFVILHPVGSDYGNLLRAEEYAAGELRRLLEIYSADDVPDYVEEHKLFPCLLTDNGDTGYWLADSDDPDEWTVVVSRTRSAEWWNTGLSLSSLIHAHISAEDIAEGPFGSVFEDGEKAEFEPVF</sequence>
<reference evidence="1 2" key="1">
    <citation type="submission" date="2012-01" db="EMBL/GenBank/DDBJ databases">
        <title>Improved High-Quality Draft sequence of Saccharomonospora xinjiangensis XJ-54.</title>
        <authorList>
            <consortium name="US DOE Joint Genome Institute"/>
            <person name="Lucas S."/>
            <person name="Han J."/>
            <person name="Lapidus A."/>
            <person name="Cheng J.-F."/>
            <person name="Goodwin L."/>
            <person name="Pitluck S."/>
            <person name="Peters L."/>
            <person name="Mikhailova N."/>
            <person name="Teshima H."/>
            <person name="Detter J.C."/>
            <person name="Han C."/>
            <person name="Tapia R."/>
            <person name="Land M."/>
            <person name="Hauser L."/>
            <person name="Kyrpides N."/>
            <person name="Ivanova N."/>
            <person name="Pagani I."/>
            <person name="Brambilla E.-M."/>
            <person name="Klenk H.-P."/>
            <person name="Woyke T."/>
        </authorList>
    </citation>
    <scope>NUCLEOTIDE SEQUENCE [LARGE SCALE GENOMIC DNA]</scope>
    <source>
        <strain evidence="1 2">XJ-54</strain>
    </source>
</reference>
<gene>
    <name evidence="1" type="ORF">SacxiDRAFT_3570</name>
</gene>
<dbReference type="AlphaFoldDB" id="I0V6L5"/>
<dbReference type="STRING" id="882086.SacxiDRAFT_3570"/>
<evidence type="ECO:0008006" key="3">
    <source>
        <dbReference type="Google" id="ProtNLM"/>
    </source>
</evidence>
<dbReference type="Proteomes" id="UP000004691">
    <property type="component" value="Unassembled WGS sequence"/>
</dbReference>
<keyword evidence="2" id="KW-1185">Reference proteome</keyword>
<dbReference type="RefSeq" id="WP_006239957.1">
    <property type="nucleotide sequence ID" value="NZ_JH636049.1"/>
</dbReference>
<dbReference type="OrthoDB" id="5572373at2"/>
<dbReference type="HOGENOM" id="CLU_1495182_0_0_11"/>
<evidence type="ECO:0000313" key="2">
    <source>
        <dbReference type="Proteomes" id="UP000004691"/>
    </source>
</evidence>
<name>I0V6L5_9PSEU</name>